<dbReference type="InterPro" id="IPR007110">
    <property type="entry name" value="Ig-like_dom"/>
</dbReference>
<proteinExistence type="predicted"/>
<feature type="compositionally biased region" description="Basic and acidic residues" evidence="2">
    <location>
        <begin position="190"/>
        <end position="204"/>
    </location>
</feature>
<dbReference type="InterPro" id="IPR013783">
    <property type="entry name" value="Ig-like_fold"/>
</dbReference>
<keyword evidence="4" id="KW-1185">Reference proteome</keyword>
<dbReference type="Pfam" id="PF07679">
    <property type="entry name" value="I-set"/>
    <property type="match status" value="2"/>
</dbReference>
<evidence type="ECO:0000256" key="2">
    <source>
        <dbReference type="SAM" id="MobiDB-lite"/>
    </source>
</evidence>
<dbReference type="GeneID" id="103597828"/>
<feature type="domain" description="Ig-like" evidence="3">
    <location>
        <begin position="138"/>
        <end position="253"/>
    </location>
</feature>
<dbReference type="InterPro" id="IPR036179">
    <property type="entry name" value="Ig-like_dom_sf"/>
</dbReference>
<feature type="region of interest" description="Disordered" evidence="2">
    <location>
        <begin position="183"/>
        <end position="204"/>
    </location>
</feature>
<organism evidence="4 5">
    <name type="scientific">Galeopterus variegatus</name>
    <name type="common">Malayan flying lemur</name>
    <name type="synonym">Cynocephalus variegatus</name>
    <dbReference type="NCBI Taxonomy" id="482537"/>
    <lineage>
        <taxon>Eukaryota</taxon>
        <taxon>Metazoa</taxon>
        <taxon>Chordata</taxon>
        <taxon>Craniata</taxon>
        <taxon>Vertebrata</taxon>
        <taxon>Euteleostomi</taxon>
        <taxon>Mammalia</taxon>
        <taxon>Eutheria</taxon>
        <taxon>Euarchontoglires</taxon>
        <taxon>Dermoptera</taxon>
        <taxon>Cynocephalidae</taxon>
        <taxon>Galeopterus</taxon>
    </lineage>
</organism>
<feature type="domain" description="Ig-like" evidence="3">
    <location>
        <begin position="46"/>
        <end position="133"/>
    </location>
</feature>
<evidence type="ECO:0000259" key="3">
    <source>
        <dbReference type="PROSITE" id="PS50835"/>
    </source>
</evidence>
<gene>
    <name evidence="5" type="primary">LOC103597828</name>
</gene>
<dbReference type="PANTHER" id="PTHR10075:SF103">
    <property type="entry name" value="ROUNDABOUT HOMOLOG 4"/>
    <property type="match status" value="1"/>
</dbReference>
<dbReference type="Proteomes" id="UP000694923">
    <property type="component" value="Unplaced"/>
</dbReference>
<protein>
    <submittedName>
        <fullName evidence="5">Hemicentin-2-like</fullName>
    </submittedName>
</protein>
<accession>A0ABM0RH15</accession>
<dbReference type="RefSeq" id="XP_008579906.1">
    <property type="nucleotide sequence ID" value="XM_008581684.1"/>
</dbReference>
<evidence type="ECO:0000313" key="4">
    <source>
        <dbReference type="Proteomes" id="UP000694923"/>
    </source>
</evidence>
<dbReference type="CDD" id="cd00096">
    <property type="entry name" value="Ig"/>
    <property type="match status" value="1"/>
</dbReference>
<dbReference type="SMART" id="SM00409">
    <property type="entry name" value="IG"/>
    <property type="match status" value="3"/>
</dbReference>
<dbReference type="SUPFAM" id="SSF48726">
    <property type="entry name" value="Immunoglobulin"/>
    <property type="match status" value="4"/>
</dbReference>
<dbReference type="InterPro" id="IPR003598">
    <property type="entry name" value="Ig_sub2"/>
</dbReference>
<dbReference type="InterPro" id="IPR003599">
    <property type="entry name" value="Ig_sub"/>
</dbReference>
<dbReference type="PANTHER" id="PTHR10075">
    <property type="entry name" value="BASIGIN RELATED"/>
    <property type="match status" value="1"/>
</dbReference>
<dbReference type="PROSITE" id="PS50835">
    <property type="entry name" value="IG_LIKE"/>
    <property type="match status" value="3"/>
</dbReference>
<feature type="domain" description="Ig-like" evidence="3">
    <location>
        <begin position="261"/>
        <end position="322"/>
    </location>
</feature>
<sequence length="341" mass="36510">ASTWVLPSGQLRISHASPEDAGNYFCIAQNSAGSAMGKTRLVVQVPPVIETSLPDLSAIEGSHALLPCTARGSPEPDIAWEKDGQPVSGAQGKFTIQPSGELLVTNSEGQDAGTYTCTAENAVGRARRRVHLTILALPVFTTLPGDHSLHLGDRLWLRCAARGSPTPRIGWTINNRPVTGLGLLGAGGTETHDPGRSRREGRERDTPFIKHLLEGVSEQDGGSTLQRAVVTREDSGTYVCWAENRVGRVQVVSFVHVKEAPVLQGEAFSYLVEPVGGSVRLDCVAHGDPAPDIRWLKDGLPLRGSRLRLQLHNGSLTIPRTEARRGLAPGVGPPRTTLGFF</sequence>
<dbReference type="SMART" id="SM00408">
    <property type="entry name" value="IGc2"/>
    <property type="match status" value="3"/>
</dbReference>
<evidence type="ECO:0000256" key="1">
    <source>
        <dbReference type="ARBA" id="ARBA00023319"/>
    </source>
</evidence>
<dbReference type="Gene3D" id="2.60.40.10">
    <property type="entry name" value="Immunoglobulins"/>
    <property type="match status" value="4"/>
</dbReference>
<keyword evidence="1" id="KW-0393">Immunoglobulin domain</keyword>
<dbReference type="Pfam" id="PF13927">
    <property type="entry name" value="Ig_3"/>
    <property type="match status" value="2"/>
</dbReference>
<evidence type="ECO:0000313" key="5">
    <source>
        <dbReference type="RefSeq" id="XP_008579906.1"/>
    </source>
</evidence>
<reference evidence="5" key="1">
    <citation type="submission" date="2025-08" db="UniProtKB">
        <authorList>
            <consortium name="RefSeq"/>
        </authorList>
    </citation>
    <scope>IDENTIFICATION</scope>
</reference>
<dbReference type="InterPro" id="IPR013098">
    <property type="entry name" value="Ig_I-set"/>
</dbReference>
<feature type="non-terminal residue" evidence="5">
    <location>
        <position position="1"/>
    </location>
</feature>
<name>A0ABM0RH15_GALVR</name>